<comment type="caution">
    <text evidence="1">The sequence shown here is derived from an EMBL/GenBank/DDBJ whole genome shotgun (WGS) entry which is preliminary data.</text>
</comment>
<accession>A0A328BTG8</accession>
<sequence>MWLLAAPAWAQTFTKKWDRTYGGPSGDDVSVMLRTADGGFLLAGSSLSWSGFDRTEPSRGQFDYWLVKTDSLGVKQWDKALGGVTDDDLTALAATPDGGFLVGGHTDTRYAPFGDISEASRGEDDFWVVKLNARGDKVWDHRYGGRHDDYLTDILPTPDGGFLLTGLSNSPSSGEKTTASFDNVVPGRGDYWVVKIDASGRRLWDRSYGGPQEDASVRLLATPDGGYLLGGTSSSPASGTKTAPLRGQRDYWLIKFDAGFAQQWQATYGAPGADSGLANLSLGADGSALLVGRSNGNRGGNKSEDSRGGLDYWLVNINPATGAVNWDRTVGSPSDDYATAALGLPGGGWLVSGSNRGAGRESTAPRRGASDMWLVRLRADGQLQDNYCVGGSGDELAGRTGTLAAVGAGEYVLAARSYSEVSGDKSEPTRGNSFDMWLIRLGLPQISGDALLCHGATTVLRGPAGATTYRWSTGATTASISVTQPGLYTLTCTFPGGAVVTFQHTVQPFITPPIRIRGDSLLCADGVVQLDATTPNATGYRWSTGATTPAIAVSQPGQYSVQVYFGSTCRAAAAQRVRLLPRGPAFGFGPDTTLCEGGSLLLRGPAAGALPPGTTYRWSDGSTQATLPVSEPGLYTLQLTAPDWCQQLSRRVDFRACIVIPNIITPNGDDLNDRFVVRGLPAGPWELQVFTRWGQQVYHTNDYTGQWGSGAAAGVYFYRLRHSTSGALYKGWVEVVR</sequence>
<dbReference type="AlphaFoldDB" id="A0A328BTG8"/>
<protein>
    <recommendedName>
        <fullName evidence="3">Gliding motility-associated C-terminal domain-containing protein</fullName>
    </recommendedName>
</protein>
<gene>
    <name evidence="1" type="ORF">DLM85_07050</name>
</gene>
<dbReference type="Proteomes" id="UP000248553">
    <property type="component" value="Unassembled WGS sequence"/>
</dbReference>
<dbReference type="Pfam" id="PF13585">
    <property type="entry name" value="CHU_C"/>
    <property type="match status" value="1"/>
</dbReference>
<name>A0A328BTG8_9BACT</name>
<proteinExistence type="predicted"/>
<keyword evidence="2" id="KW-1185">Reference proteome</keyword>
<dbReference type="EMBL" id="QHKM01000001">
    <property type="protein sequence ID" value="RAK70582.1"/>
    <property type="molecule type" value="Genomic_DNA"/>
</dbReference>
<evidence type="ECO:0000313" key="2">
    <source>
        <dbReference type="Proteomes" id="UP000248553"/>
    </source>
</evidence>
<evidence type="ECO:0000313" key="1">
    <source>
        <dbReference type="EMBL" id="RAK70582.1"/>
    </source>
</evidence>
<organism evidence="1 2">
    <name type="scientific">Hymenobacter edaphi</name>
    <dbReference type="NCBI Taxonomy" id="2211146"/>
    <lineage>
        <taxon>Bacteria</taxon>
        <taxon>Pseudomonadati</taxon>
        <taxon>Bacteroidota</taxon>
        <taxon>Cytophagia</taxon>
        <taxon>Cytophagales</taxon>
        <taxon>Hymenobacteraceae</taxon>
        <taxon>Hymenobacter</taxon>
    </lineage>
</organism>
<reference evidence="2" key="1">
    <citation type="submission" date="2018-05" db="EMBL/GenBank/DDBJ databases">
        <authorList>
            <person name="Nie L."/>
        </authorList>
    </citation>
    <scope>NUCLEOTIDE SEQUENCE [LARGE SCALE GENOMIC DNA]</scope>
    <source>
        <strain evidence="2">NL</strain>
    </source>
</reference>
<dbReference type="PANTHER" id="PTHR42754:SF1">
    <property type="entry name" value="LIPOPROTEIN"/>
    <property type="match status" value="1"/>
</dbReference>
<evidence type="ECO:0008006" key="3">
    <source>
        <dbReference type="Google" id="ProtNLM"/>
    </source>
</evidence>
<dbReference type="PANTHER" id="PTHR42754">
    <property type="entry name" value="ENDOGLUCANASE"/>
    <property type="match status" value="1"/>
</dbReference>